<protein>
    <recommendedName>
        <fullName evidence="1">Complex 1 LYR protein domain-containing protein</fullName>
    </recommendedName>
</protein>
<accession>A0A4Y2DEB0</accession>
<reference evidence="2 3" key="1">
    <citation type="journal article" date="2019" name="Sci. Rep.">
        <title>Orb-weaving spider Araneus ventricosus genome elucidates the spidroin gene catalogue.</title>
        <authorList>
            <person name="Kono N."/>
            <person name="Nakamura H."/>
            <person name="Ohtoshi R."/>
            <person name="Moran D.A.P."/>
            <person name="Shinohara A."/>
            <person name="Yoshida Y."/>
            <person name="Fujiwara M."/>
            <person name="Mori M."/>
            <person name="Tomita M."/>
            <person name="Arakawa K."/>
        </authorList>
    </citation>
    <scope>NUCLEOTIDE SEQUENCE [LARGE SCALE GENOMIC DNA]</scope>
</reference>
<evidence type="ECO:0000259" key="1">
    <source>
        <dbReference type="Pfam" id="PF05347"/>
    </source>
</evidence>
<gene>
    <name evidence="2" type="ORF">AVEN_61016_1</name>
</gene>
<organism evidence="2 3">
    <name type="scientific">Araneus ventricosus</name>
    <name type="common">Orbweaver spider</name>
    <name type="synonym">Epeira ventricosa</name>
    <dbReference type="NCBI Taxonomy" id="182803"/>
    <lineage>
        <taxon>Eukaryota</taxon>
        <taxon>Metazoa</taxon>
        <taxon>Ecdysozoa</taxon>
        <taxon>Arthropoda</taxon>
        <taxon>Chelicerata</taxon>
        <taxon>Arachnida</taxon>
        <taxon>Araneae</taxon>
        <taxon>Araneomorphae</taxon>
        <taxon>Entelegynae</taxon>
        <taxon>Araneoidea</taxon>
        <taxon>Araneidae</taxon>
        <taxon>Araneus</taxon>
    </lineage>
</organism>
<dbReference type="InterPro" id="IPR008011">
    <property type="entry name" value="Complex1_LYR_dom"/>
</dbReference>
<evidence type="ECO:0000313" key="3">
    <source>
        <dbReference type="Proteomes" id="UP000499080"/>
    </source>
</evidence>
<comment type="caution">
    <text evidence="2">The sequence shown here is derived from an EMBL/GenBank/DDBJ whole genome shotgun (WGS) entry which is preliminary data.</text>
</comment>
<proteinExistence type="predicted"/>
<evidence type="ECO:0000313" key="2">
    <source>
        <dbReference type="EMBL" id="GBM14204.1"/>
    </source>
</evidence>
<dbReference type="EMBL" id="BGPR01000339">
    <property type="protein sequence ID" value="GBM14204.1"/>
    <property type="molecule type" value="Genomic_DNA"/>
</dbReference>
<dbReference type="Pfam" id="PF05347">
    <property type="entry name" value="Complex1_LYR"/>
    <property type="match status" value="1"/>
</dbReference>
<name>A0A4Y2DEB0_ARAVE</name>
<keyword evidence="3" id="KW-1185">Reference proteome</keyword>
<dbReference type="Proteomes" id="UP000499080">
    <property type="component" value="Unassembled WGS sequence"/>
</dbReference>
<dbReference type="OrthoDB" id="277888at2759"/>
<dbReference type="AlphaFoldDB" id="A0A4Y2DEB0"/>
<feature type="domain" description="Complex 1 LYR protein" evidence="1">
    <location>
        <begin position="8"/>
        <end position="62"/>
    </location>
</feature>
<sequence length="67" mass="8196">MTIPRSNVIRLYKDLLKYSKTLKYTDKSYYLNQVKKEFTENKNLTSSEEISYHFRRGENFLKNKRLL</sequence>